<dbReference type="OrthoDB" id="10262413at2759"/>
<dbReference type="AlphaFoldDB" id="A0A9W8VF53"/>
<gene>
    <name evidence="2" type="ORF">NW762_008881</name>
</gene>
<dbReference type="PANTHER" id="PTHR48079">
    <property type="entry name" value="PROTEIN YEEZ"/>
    <property type="match status" value="1"/>
</dbReference>
<dbReference type="InterPro" id="IPR051783">
    <property type="entry name" value="NAD(P)-dependent_oxidoreduct"/>
</dbReference>
<dbReference type="EMBL" id="JAOQAZ010000018">
    <property type="protein sequence ID" value="KAJ4256785.1"/>
    <property type="molecule type" value="Genomic_DNA"/>
</dbReference>
<evidence type="ECO:0000313" key="3">
    <source>
        <dbReference type="Proteomes" id="UP001152049"/>
    </source>
</evidence>
<dbReference type="GO" id="GO:0005737">
    <property type="term" value="C:cytoplasm"/>
    <property type="evidence" value="ECO:0007669"/>
    <property type="project" value="TreeGrafter"/>
</dbReference>
<dbReference type="SUPFAM" id="SSF51735">
    <property type="entry name" value="NAD(P)-binding Rossmann-fold domains"/>
    <property type="match status" value="1"/>
</dbReference>
<feature type="domain" description="NAD-dependent epimerase/dehydratase" evidence="1">
    <location>
        <begin position="5"/>
        <end position="229"/>
    </location>
</feature>
<evidence type="ECO:0000313" key="2">
    <source>
        <dbReference type="EMBL" id="KAJ4256785.1"/>
    </source>
</evidence>
<name>A0A9W8VF53_9HYPO</name>
<dbReference type="GO" id="GO:0004029">
    <property type="term" value="F:aldehyde dehydrogenase (NAD+) activity"/>
    <property type="evidence" value="ECO:0007669"/>
    <property type="project" value="TreeGrafter"/>
</dbReference>
<dbReference type="Pfam" id="PF01370">
    <property type="entry name" value="Epimerase"/>
    <property type="match status" value="1"/>
</dbReference>
<reference evidence="2" key="1">
    <citation type="submission" date="2022-09" db="EMBL/GenBank/DDBJ databases">
        <title>Fusarium specimens isolated from Avocado Roots.</title>
        <authorList>
            <person name="Stajich J."/>
            <person name="Roper C."/>
            <person name="Heimlech-Rivalta G."/>
        </authorList>
    </citation>
    <scope>NUCLEOTIDE SEQUENCE</scope>
    <source>
        <strain evidence="2">CF00136</strain>
    </source>
</reference>
<dbReference type="InterPro" id="IPR036291">
    <property type="entry name" value="NAD(P)-bd_dom_sf"/>
</dbReference>
<dbReference type="Proteomes" id="UP001152049">
    <property type="component" value="Unassembled WGS sequence"/>
</dbReference>
<comment type="caution">
    <text evidence="2">The sequence shown here is derived from an EMBL/GenBank/DDBJ whole genome shotgun (WGS) entry which is preliminary data.</text>
</comment>
<evidence type="ECO:0000259" key="1">
    <source>
        <dbReference type="Pfam" id="PF01370"/>
    </source>
</evidence>
<dbReference type="PANTHER" id="PTHR48079:SF6">
    <property type="entry name" value="NAD(P)-BINDING DOMAIN-CONTAINING PROTEIN-RELATED"/>
    <property type="match status" value="1"/>
</dbReference>
<protein>
    <recommendedName>
        <fullName evidence="1">NAD-dependent epimerase/dehydratase domain-containing protein</fullName>
    </recommendedName>
</protein>
<organism evidence="2 3">
    <name type="scientific">Fusarium torreyae</name>
    <dbReference type="NCBI Taxonomy" id="1237075"/>
    <lineage>
        <taxon>Eukaryota</taxon>
        <taxon>Fungi</taxon>
        <taxon>Dikarya</taxon>
        <taxon>Ascomycota</taxon>
        <taxon>Pezizomycotina</taxon>
        <taxon>Sordariomycetes</taxon>
        <taxon>Hypocreomycetidae</taxon>
        <taxon>Hypocreales</taxon>
        <taxon>Nectriaceae</taxon>
        <taxon>Fusarium</taxon>
    </lineage>
</organism>
<accession>A0A9W8VF53</accession>
<dbReference type="InterPro" id="IPR001509">
    <property type="entry name" value="Epimerase_deHydtase"/>
</dbReference>
<keyword evidence="3" id="KW-1185">Reference proteome</keyword>
<sequence>MSQNILITGAAGYIGGSIIADFLNKHSSEVNGNQIFATVRSDEQAEALLRLGVNILKLDLTDEQGVTDSVTSNQIGIVIHTASSIDPSLAFPLINALGKRKETTGKVTHFVHTSALSAFYEKAGWPPTVNRDTDPVFETEKGLADSYPVRKADVAIIEHAQTRRVGVFIVVPSIVYGRGSGPWNQLSVVLPGLVRASLKFSRVYKFDENITVQGVHISDLTALYSQIVQATLHNETIPSGTEGYYFAVAHDIDVWEFLDHLATAFKARGLATDEQPNIFPNDEFAAEAIGVPVQFLGPLWKNGGSFTATRPQRIGWKPEWDSARFLENVDDQIQDVLELGEAKSSLIDSLFAAVGKGK</sequence>
<proteinExistence type="predicted"/>
<dbReference type="Gene3D" id="3.40.50.720">
    <property type="entry name" value="NAD(P)-binding Rossmann-like Domain"/>
    <property type="match status" value="1"/>
</dbReference>